<evidence type="ECO:0000313" key="1">
    <source>
        <dbReference type="Proteomes" id="UP000035642"/>
    </source>
</evidence>
<proteinExistence type="predicted"/>
<evidence type="ECO:0000313" key="2">
    <source>
        <dbReference type="WBParaSite" id="ACAC_0000831001-mRNA-1"/>
    </source>
</evidence>
<dbReference type="WBParaSite" id="ACAC_0000831001-mRNA-1">
    <property type="protein sequence ID" value="ACAC_0000831001-mRNA-1"/>
    <property type="gene ID" value="ACAC_0000831001"/>
</dbReference>
<accession>A0A0K0DCK1</accession>
<sequence>MLKAVLGPEQSTFAVNGLPPLELRVGKDGFFDGFITFATGMDNMWLIPTLNNKWAIDSAAVLLPLQPLNLIQKGW</sequence>
<organism evidence="1 2">
    <name type="scientific">Angiostrongylus cantonensis</name>
    <name type="common">Rat lungworm</name>
    <dbReference type="NCBI Taxonomy" id="6313"/>
    <lineage>
        <taxon>Eukaryota</taxon>
        <taxon>Metazoa</taxon>
        <taxon>Ecdysozoa</taxon>
        <taxon>Nematoda</taxon>
        <taxon>Chromadorea</taxon>
        <taxon>Rhabditida</taxon>
        <taxon>Rhabditina</taxon>
        <taxon>Rhabditomorpha</taxon>
        <taxon>Strongyloidea</taxon>
        <taxon>Metastrongylidae</taxon>
        <taxon>Angiostrongylus</taxon>
    </lineage>
</organism>
<dbReference type="Proteomes" id="UP000035642">
    <property type="component" value="Unassembled WGS sequence"/>
</dbReference>
<reference evidence="2" key="2">
    <citation type="submission" date="2017-02" db="UniProtKB">
        <authorList>
            <consortium name="WormBaseParasite"/>
        </authorList>
    </citation>
    <scope>IDENTIFICATION</scope>
</reference>
<protein>
    <submittedName>
        <fullName evidence="2">Peptidase A1 domain-containing protein</fullName>
    </submittedName>
</protein>
<name>A0A0K0DCK1_ANGCA</name>
<dbReference type="AlphaFoldDB" id="A0A0K0DCK1"/>
<reference evidence="1" key="1">
    <citation type="submission" date="2012-09" db="EMBL/GenBank/DDBJ databases">
        <authorList>
            <person name="Martin A.A."/>
        </authorList>
    </citation>
    <scope>NUCLEOTIDE SEQUENCE</scope>
</reference>
<keyword evidence="1" id="KW-1185">Reference proteome</keyword>